<keyword evidence="3" id="KW-1133">Transmembrane helix</keyword>
<keyword evidence="3" id="KW-0812">Transmembrane</keyword>
<accession>A0A9X1JK32</accession>
<dbReference type="PANTHER" id="PTHR30576:SF0">
    <property type="entry name" value="UNDECAPRENYL-PHOSPHATE N-ACETYLGALACTOSAMINYL 1-PHOSPHATE TRANSFERASE-RELATED"/>
    <property type="match status" value="1"/>
</dbReference>
<feature type="transmembrane region" description="Helical" evidence="3">
    <location>
        <begin position="24"/>
        <end position="42"/>
    </location>
</feature>
<reference evidence="5" key="1">
    <citation type="submission" date="2021-04" db="EMBL/GenBank/DDBJ databases">
        <authorList>
            <person name="Pira H."/>
            <person name="Risdian C."/>
            <person name="Wink J."/>
        </authorList>
    </citation>
    <scope>NUCLEOTIDE SEQUENCE</scope>
    <source>
        <strain evidence="5">WH158</strain>
    </source>
</reference>
<feature type="transmembrane region" description="Helical" evidence="3">
    <location>
        <begin position="48"/>
        <end position="70"/>
    </location>
</feature>
<feature type="transmembrane region" description="Helical" evidence="3">
    <location>
        <begin position="82"/>
        <end position="103"/>
    </location>
</feature>
<comment type="similarity">
    <text evidence="1">Belongs to the bacterial sugar transferase family.</text>
</comment>
<gene>
    <name evidence="5" type="ORF">KCG46_02895</name>
</gene>
<dbReference type="AlphaFoldDB" id="A0A9X1JK32"/>
<evidence type="ECO:0000313" key="6">
    <source>
        <dbReference type="Proteomes" id="UP001138681"/>
    </source>
</evidence>
<feature type="transmembrane region" description="Helical" evidence="3">
    <location>
        <begin position="109"/>
        <end position="129"/>
    </location>
</feature>
<dbReference type="GO" id="GO:0000271">
    <property type="term" value="P:polysaccharide biosynthetic process"/>
    <property type="evidence" value="ECO:0007669"/>
    <property type="project" value="UniProtKB-KW"/>
</dbReference>
<evidence type="ECO:0000256" key="2">
    <source>
        <dbReference type="ARBA" id="ARBA00023169"/>
    </source>
</evidence>
<evidence type="ECO:0000256" key="3">
    <source>
        <dbReference type="SAM" id="Phobius"/>
    </source>
</evidence>
<dbReference type="Pfam" id="PF02397">
    <property type="entry name" value="Bac_transf"/>
    <property type="match status" value="1"/>
</dbReference>
<comment type="caution">
    <text evidence="5">The sequence shown here is derived from an EMBL/GenBank/DDBJ whole genome shotgun (WGS) entry which is preliminary data.</text>
</comment>
<keyword evidence="3" id="KW-0472">Membrane</keyword>
<name>A0A9X1JK32_9SPHN</name>
<protein>
    <submittedName>
        <fullName evidence="5">Sugar transferase</fullName>
    </submittedName>
</protein>
<dbReference type="RefSeq" id="WP_218403832.1">
    <property type="nucleotide sequence ID" value="NZ_JAGSPC010000001.1"/>
</dbReference>
<evidence type="ECO:0000259" key="4">
    <source>
        <dbReference type="Pfam" id="PF02397"/>
    </source>
</evidence>
<evidence type="ECO:0000256" key="1">
    <source>
        <dbReference type="ARBA" id="ARBA00006464"/>
    </source>
</evidence>
<dbReference type="PANTHER" id="PTHR30576">
    <property type="entry name" value="COLANIC BIOSYNTHESIS UDP-GLUCOSE LIPID CARRIER TRANSFERASE"/>
    <property type="match status" value="1"/>
</dbReference>
<feature type="transmembrane region" description="Helical" evidence="3">
    <location>
        <begin position="244"/>
        <end position="265"/>
    </location>
</feature>
<evidence type="ECO:0000313" key="5">
    <source>
        <dbReference type="EMBL" id="MBV7258521.1"/>
    </source>
</evidence>
<organism evidence="5 6">
    <name type="scientific">Erythrobacter crassostreae</name>
    <dbReference type="NCBI Taxonomy" id="2828328"/>
    <lineage>
        <taxon>Bacteria</taxon>
        <taxon>Pseudomonadati</taxon>
        <taxon>Pseudomonadota</taxon>
        <taxon>Alphaproteobacteria</taxon>
        <taxon>Sphingomonadales</taxon>
        <taxon>Erythrobacteraceae</taxon>
        <taxon>Erythrobacter/Porphyrobacter group</taxon>
        <taxon>Erythrobacter</taxon>
    </lineage>
</organism>
<dbReference type="EMBL" id="JAGSPC010000001">
    <property type="protein sequence ID" value="MBV7258521.1"/>
    <property type="molecule type" value="Genomic_DNA"/>
</dbReference>
<proteinExistence type="inferred from homology"/>
<sequence>MSNTIVSTSPTVGGSMLSNESLQLLLYLMAGLGNPAVIWIVIRGQSESAPLFINTIIALAIAIIVAWRALTRLREYAKARQLSYVFPINMLAFGGVLAAIAVLRSSYSVSLFVSGAMGAIIVSYMLTVYNRRLRRPHYIVGGGRSAEIRVEGQFAPAPDLVELESLVEAGRLNGALVADLHHDHPNEWERLFAKAALAGVPVYHYRQVAEMQSGQVKITHLAENDLGSLIPNVPYMATKRAIDVIGSLLLLPFLLVAFVIIAALIRLDSAGNPIFLQERVGFRGRTFKMIKFRTMRPRGPIEDETAQRNDAMTKSDDDRITRLGHFLRKTRIDELPQVFNILRGEMSWIGPRPEAKSLSTWYESELPFYSYRHIVRPGVTGWAQVTQGHVTDVSDVNSKLRFDFYYVKNISLWLDFLIVLKTFRVILTGTGAK</sequence>
<feature type="domain" description="Bacterial sugar transferase" evidence="4">
    <location>
        <begin position="239"/>
        <end position="427"/>
    </location>
</feature>
<dbReference type="Proteomes" id="UP001138681">
    <property type="component" value="Unassembled WGS sequence"/>
</dbReference>
<dbReference type="InterPro" id="IPR003362">
    <property type="entry name" value="Bact_transf"/>
</dbReference>
<keyword evidence="5" id="KW-0808">Transferase</keyword>
<keyword evidence="2" id="KW-0270">Exopolysaccharide synthesis</keyword>
<keyword evidence="6" id="KW-1185">Reference proteome</keyword>
<dbReference type="GO" id="GO:0016780">
    <property type="term" value="F:phosphotransferase activity, for other substituted phosphate groups"/>
    <property type="evidence" value="ECO:0007669"/>
    <property type="project" value="TreeGrafter"/>
</dbReference>